<accession>A5BCG1</accession>
<evidence type="ECO:0000313" key="2">
    <source>
        <dbReference type="EMBL" id="CAN72218.1"/>
    </source>
</evidence>
<sequence>MVHIPSGPAPRQIEPGGQTEQAPPSAVFQLRPEDMHGFRFLTISVAPRPDIMLKEDHPLAFNMSFSISLGLLPVTLSLKTAGCGIKNSGLPVEEARSMENTRLCKLRCFPPVALAWDTTSGLHVVPNLYGETIVVDSSPALWSSAQGSEKTTLLLLVDPHCSYKASVAVSSSAAASRFLLLYCSQWRASNAPLQRDDLIKFEGCRMRKIEKDVG</sequence>
<reference evidence="2" key="1">
    <citation type="journal article" date="2007" name="PLoS ONE">
        <title>The first genome sequence of an elite grapevine cultivar (Pinot noir Vitis vinifera L.): coping with a highly heterozygous genome.</title>
        <authorList>
            <person name="Velasco R."/>
            <person name="Zharkikh A."/>
            <person name="Troggio M."/>
            <person name="Cartwright D.A."/>
            <person name="Cestaro A."/>
            <person name="Pruss D."/>
            <person name="Pindo M."/>
            <person name="FitzGerald L.M."/>
            <person name="Vezzulli S."/>
            <person name="Reid J."/>
            <person name="Malacarne G."/>
            <person name="Iliev D."/>
            <person name="Coppola G."/>
            <person name="Wardell B."/>
            <person name="Micheletti D."/>
            <person name="Macalma T."/>
            <person name="Facci M."/>
            <person name="Mitchell J.T."/>
            <person name="Perazzolli M."/>
            <person name="Eldredge G."/>
            <person name="Gatto P."/>
            <person name="Oyzerski R."/>
            <person name="Moretto M."/>
            <person name="Gutin N."/>
            <person name="Stefanini M."/>
            <person name="Chen Y."/>
            <person name="Segala C."/>
            <person name="Davenport C."/>
            <person name="Dematte L."/>
            <person name="Mraz A."/>
            <person name="Battilana J."/>
            <person name="Stormo K."/>
            <person name="Costa F."/>
            <person name="Tao Q."/>
            <person name="Si-Ammour A."/>
            <person name="Harkins T."/>
            <person name="Lackey A."/>
            <person name="Perbost C."/>
            <person name="Taillon B."/>
            <person name="Stella A."/>
            <person name="Solovyev V."/>
            <person name="Fawcett J.A."/>
            <person name="Sterck L."/>
            <person name="Vandepoele K."/>
            <person name="Grando S.M."/>
            <person name="Toppo S."/>
            <person name="Moser C."/>
            <person name="Lanchbury J."/>
            <person name="Bogden R."/>
            <person name="Skolnick M."/>
            <person name="Sgaramella V."/>
            <person name="Bhatnagar S.K."/>
            <person name="Fontana P."/>
            <person name="Gutin A."/>
            <person name="Van de Peer Y."/>
            <person name="Salamini F."/>
            <person name="Viola R."/>
        </authorList>
    </citation>
    <scope>NUCLEOTIDE SEQUENCE</scope>
</reference>
<gene>
    <name evidence="2" type="ORF">VITISV_025500</name>
</gene>
<protein>
    <submittedName>
        <fullName evidence="2">Uncharacterized protein</fullName>
    </submittedName>
</protein>
<proteinExistence type="predicted"/>
<feature type="region of interest" description="Disordered" evidence="1">
    <location>
        <begin position="1"/>
        <end position="24"/>
    </location>
</feature>
<evidence type="ECO:0000256" key="1">
    <source>
        <dbReference type="SAM" id="MobiDB-lite"/>
    </source>
</evidence>
<name>A5BCG1_VITVI</name>
<dbReference type="PANTHER" id="PTHR47346:SF1">
    <property type="entry name" value="GPI INOSITOL-DEACYLASE"/>
    <property type="match status" value="1"/>
</dbReference>
<dbReference type="EMBL" id="AM454495">
    <property type="protein sequence ID" value="CAN72218.1"/>
    <property type="molecule type" value="Genomic_DNA"/>
</dbReference>
<dbReference type="AlphaFoldDB" id="A5BCG1"/>
<organism evidence="2">
    <name type="scientific">Vitis vinifera</name>
    <name type="common">Grape</name>
    <dbReference type="NCBI Taxonomy" id="29760"/>
    <lineage>
        <taxon>Eukaryota</taxon>
        <taxon>Viridiplantae</taxon>
        <taxon>Streptophyta</taxon>
        <taxon>Embryophyta</taxon>
        <taxon>Tracheophyta</taxon>
        <taxon>Spermatophyta</taxon>
        <taxon>Magnoliopsida</taxon>
        <taxon>eudicotyledons</taxon>
        <taxon>Gunneridae</taxon>
        <taxon>Pentapetalae</taxon>
        <taxon>rosids</taxon>
        <taxon>Vitales</taxon>
        <taxon>Vitaceae</taxon>
        <taxon>Viteae</taxon>
        <taxon>Vitis</taxon>
    </lineage>
</organism>
<dbReference type="PANTHER" id="PTHR47346">
    <property type="entry name" value="HYDROLASES, ACTING ON ESTER BOND"/>
    <property type="match status" value="1"/>
</dbReference>
<dbReference type="ExpressionAtlas" id="A5BCG1">
    <property type="expression patterns" value="baseline and differential"/>
</dbReference>